<comment type="similarity">
    <text evidence="1">Belongs to the protein kinase superfamily. CAMK Ser/Thr protein kinase family. CaMK subfamily.</text>
</comment>
<dbReference type="EMBL" id="CAUOFW020007391">
    <property type="protein sequence ID" value="CAK9179048.1"/>
    <property type="molecule type" value="Genomic_DNA"/>
</dbReference>
<evidence type="ECO:0000313" key="8">
    <source>
        <dbReference type="EMBL" id="CAK9179048.1"/>
    </source>
</evidence>
<name>A0ABC8UBD4_9AQUA</name>
<keyword evidence="4" id="KW-0547">Nucleotide-binding</keyword>
<evidence type="ECO:0000256" key="2">
    <source>
        <dbReference type="ARBA" id="ARBA00022527"/>
    </source>
</evidence>
<sequence>MSCVKEEVEESGSAVIQETDDNDDVKVVDTDIEVGFYEFTDKIVSRIPEFNKPAFWARTESGIFRAVFKANPSFDEAPWPFFSAHSVDFVKRQLNKDYHKRLTAAQALCHPWLAGYHDVKLPLDIITNKLVKAYICSSSLRKASLGALAKTLAIPQLAYLREQFTLLGPNKSGFIFLHNFKTAVAKNCTDAMKDSRVQDYASMVSSLQYRKLDFEEYCAAAISVHQLEGMETGELGATCTTCL</sequence>
<keyword evidence="9" id="KW-1185">Reference proteome</keyword>
<keyword evidence="6" id="KW-0067">ATP-binding</keyword>
<dbReference type="Proteomes" id="UP001642360">
    <property type="component" value="Unassembled WGS sequence"/>
</dbReference>
<keyword evidence="2" id="KW-0723">Serine/threonine-protein kinase</keyword>
<evidence type="ECO:0000256" key="7">
    <source>
        <dbReference type="SAM" id="MobiDB-lite"/>
    </source>
</evidence>
<evidence type="ECO:0000256" key="5">
    <source>
        <dbReference type="ARBA" id="ARBA00022777"/>
    </source>
</evidence>
<dbReference type="Gene3D" id="1.10.238.10">
    <property type="entry name" value="EF-hand"/>
    <property type="match status" value="2"/>
</dbReference>
<dbReference type="PANTHER" id="PTHR24349">
    <property type="entry name" value="SERINE/THREONINE-PROTEIN KINASE"/>
    <property type="match status" value="1"/>
</dbReference>
<feature type="region of interest" description="Disordered" evidence="7">
    <location>
        <begin position="1"/>
        <end position="20"/>
    </location>
</feature>
<comment type="caution">
    <text evidence="8">The sequence shown here is derived from an EMBL/GenBank/DDBJ whole genome shotgun (WGS) entry which is preliminary data.</text>
</comment>
<proteinExistence type="inferred from homology"/>
<keyword evidence="3" id="KW-0808">Transferase</keyword>
<dbReference type="FunFam" id="1.10.238.10:FF:000085">
    <property type="entry name" value="CDPK-related kinase 1"/>
    <property type="match status" value="1"/>
</dbReference>
<dbReference type="SUPFAM" id="SSF56112">
    <property type="entry name" value="Protein kinase-like (PK-like)"/>
    <property type="match status" value="1"/>
</dbReference>
<dbReference type="Gene3D" id="1.10.510.10">
    <property type="entry name" value="Transferase(Phosphotransferase) domain 1"/>
    <property type="match status" value="1"/>
</dbReference>
<evidence type="ECO:0000256" key="3">
    <source>
        <dbReference type="ARBA" id="ARBA00022679"/>
    </source>
</evidence>
<evidence type="ECO:0000256" key="4">
    <source>
        <dbReference type="ARBA" id="ARBA00022741"/>
    </source>
</evidence>
<organism evidence="8 9">
    <name type="scientific">Ilex paraguariensis</name>
    <name type="common">yerba mate</name>
    <dbReference type="NCBI Taxonomy" id="185542"/>
    <lineage>
        <taxon>Eukaryota</taxon>
        <taxon>Viridiplantae</taxon>
        <taxon>Streptophyta</taxon>
        <taxon>Embryophyta</taxon>
        <taxon>Tracheophyta</taxon>
        <taxon>Spermatophyta</taxon>
        <taxon>Magnoliopsida</taxon>
        <taxon>eudicotyledons</taxon>
        <taxon>Gunneridae</taxon>
        <taxon>Pentapetalae</taxon>
        <taxon>asterids</taxon>
        <taxon>campanulids</taxon>
        <taxon>Aquifoliales</taxon>
        <taxon>Aquifoliaceae</taxon>
        <taxon>Ilex</taxon>
    </lineage>
</organism>
<evidence type="ECO:0000256" key="6">
    <source>
        <dbReference type="ARBA" id="ARBA00022840"/>
    </source>
</evidence>
<reference evidence="8 9" key="1">
    <citation type="submission" date="2024-02" db="EMBL/GenBank/DDBJ databases">
        <authorList>
            <person name="Vignale AGUSTIN F."/>
            <person name="Sosa J E."/>
            <person name="Modenutti C."/>
        </authorList>
    </citation>
    <scope>NUCLEOTIDE SEQUENCE [LARGE SCALE GENOMIC DNA]</scope>
</reference>
<dbReference type="InterPro" id="IPR011009">
    <property type="entry name" value="Kinase-like_dom_sf"/>
</dbReference>
<dbReference type="GO" id="GO:0005524">
    <property type="term" value="F:ATP binding"/>
    <property type="evidence" value="ECO:0007669"/>
    <property type="project" value="UniProtKB-KW"/>
</dbReference>
<evidence type="ECO:0000256" key="1">
    <source>
        <dbReference type="ARBA" id="ARBA00005354"/>
    </source>
</evidence>
<protein>
    <submittedName>
        <fullName evidence="8">Uncharacterized protein</fullName>
    </submittedName>
</protein>
<dbReference type="AlphaFoldDB" id="A0ABC8UBD4"/>
<dbReference type="InterPro" id="IPR011992">
    <property type="entry name" value="EF-hand-dom_pair"/>
</dbReference>
<dbReference type="GO" id="GO:0004674">
    <property type="term" value="F:protein serine/threonine kinase activity"/>
    <property type="evidence" value="ECO:0007669"/>
    <property type="project" value="UniProtKB-KW"/>
</dbReference>
<keyword evidence="5" id="KW-0418">Kinase</keyword>
<dbReference type="SUPFAM" id="SSF47473">
    <property type="entry name" value="EF-hand"/>
    <property type="match status" value="1"/>
</dbReference>
<accession>A0ABC8UBD4</accession>
<gene>
    <name evidence="8" type="ORF">ILEXP_LOCUS48986</name>
</gene>
<evidence type="ECO:0000313" key="9">
    <source>
        <dbReference type="Proteomes" id="UP001642360"/>
    </source>
</evidence>
<dbReference type="InterPro" id="IPR050205">
    <property type="entry name" value="CDPK_Ser/Thr_kinases"/>
</dbReference>